<dbReference type="EMBL" id="BMAW01064601">
    <property type="protein sequence ID" value="GFT46034.1"/>
    <property type="molecule type" value="Genomic_DNA"/>
</dbReference>
<dbReference type="AlphaFoldDB" id="A0A8X6P1W0"/>
<evidence type="ECO:0000313" key="1">
    <source>
        <dbReference type="EMBL" id="GFT46034.1"/>
    </source>
</evidence>
<gene>
    <name evidence="1" type="ORF">NPIL_229011</name>
</gene>
<organism evidence="1 2">
    <name type="scientific">Nephila pilipes</name>
    <name type="common">Giant wood spider</name>
    <name type="synonym">Nephila maculata</name>
    <dbReference type="NCBI Taxonomy" id="299642"/>
    <lineage>
        <taxon>Eukaryota</taxon>
        <taxon>Metazoa</taxon>
        <taxon>Ecdysozoa</taxon>
        <taxon>Arthropoda</taxon>
        <taxon>Chelicerata</taxon>
        <taxon>Arachnida</taxon>
        <taxon>Araneae</taxon>
        <taxon>Araneomorphae</taxon>
        <taxon>Entelegynae</taxon>
        <taxon>Araneoidea</taxon>
        <taxon>Nephilidae</taxon>
        <taxon>Nephila</taxon>
    </lineage>
</organism>
<proteinExistence type="predicted"/>
<keyword evidence="2" id="KW-1185">Reference proteome</keyword>
<comment type="caution">
    <text evidence="1">The sequence shown here is derived from an EMBL/GenBank/DDBJ whole genome shotgun (WGS) entry which is preliminary data.</text>
</comment>
<accession>A0A8X6P1W0</accession>
<name>A0A8X6P1W0_NEPPI</name>
<protein>
    <submittedName>
        <fullName evidence="1">Uncharacterized protein</fullName>
    </submittedName>
</protein>
<sequence>MMCVFFVDSSLCFGCVVVTLRFVTRNDAFHKWVLFVKEELILQAGAHSLRHVIRNKVFRYPLRTDFTLLQILMDDQLHCSFTQTQCYTDVMSHNPLIRGLGRFDIDVCLSRKILHHLFNTVRPKQFSP</sequence>
<dbReference type="Proteomes" id="UP000887013">
    <property type="component" value="Unassembled WGS sequence"/>
</dbReference>
<evidence type="ECO:0000313" key="2">
    <source>
        <dbReference type="Proteomes" id="UP000887013"/>
    </source>
</evidence>
<reference evidence="1" key="1">
    <citation type="submission" date="2020-08" db="EMBL/GenBank/DDBJ databases">
        <title>Multicomponent nature underlies the extraordinary mechanical properties of spider dragline silk.</title>
        <authorList>
            <person name="Kono N."/>
            <person name="Nakamura H."/>
            <person name="Mori M."/>
            <person name="Yoshida Y."/>
            <person name="Ohtoshi R."/>
            <person name="Malay A.D."/>
            <person name="Moran D.A.P."/>
            <person name="Tomita M."/>
            <person name="Numata K."/>
            <person name="Arakawa K."/>
        </authorList>
    </citation>
    <scope>NUCLEOTIDE SEQUENCE</scope>
</reference>